<evidence type="ECO:0000313" key="4">
    <source>
        <dbReference type="Proteomes" id="UP000290253"/>
    </source>
</evidence>
<dbReference type="OrthoDB" id="9814800at2"/>
<dbReference type="PANTHER" id="PTHR35038">
    <property type="entry name" value="DISSIMILATORY SULFITE REDUCTASE SIRA"/>
    <property type="match status" value="1"/>
</dbReference>
<reference evidence="3 4" key="1">
    <citation type="journal article" date="2016" name="Int. J. Syst. Evol. Microbiol.">
        <title>Acidipila dinghuensis sp. nov., an acidobacterium isolated from forest soil.</title>
        <authorList>
            <person name="Jiang Y.W."/>
            <person name="Wang J."/>
            <person name="Chen M.H."/>
            <person name="Lv Y.Y."/>
            <person name="Qiu L.H."/>
        </authorList>
    </citation>
    <scope>NUCLEOTIDE SEQUENCE [LARGE SCALE GENOMIC DNA]</scope>
    <source>
        <strain evidence="3 4">DHOF10</strain>
    </source>
</reference>
<keyword evidence="1" id="KW-0732">Signal</keyword>
<organism evidence="3 4">
    <name type="scientific">Silvibacterium dinghuense</name>
    <dbReference type="NCBI Taxonomy" id="1560006"/>
    <lineage>
        <taxon>Bacteria</taxon>
        <taxon>Pseudomonadati</taxon>
        <taxon>Acidobacteriota</taxon>
        <taxon>Terriglobia</taxon>
        <taxon>Terriglobales</taxon>
        <taxon>Acidobacteriaceae</taxon>
        <taxon>Silvibacterium</taxon>
    </lineage>
</organism>
<dbReference type="PANTHER" id="PTHR35038:SF8">
    <property type="entry name" value="C-TYPE POLYHEME CYTOCHROME OMCC"/>
    <property type="match status" value="1"/>
</dbReference>
<dbReference type="SUPFAM" id="SSF48695">
    <property type="entry name" value="Multiheme cytochromes"/>
    <property type="match status" value="1"/>
</dbReference>
<keyword evidence="4" id="KW-1185">Reference proteome</keyword>
<dbReference type="InterPro" id="IPR019734">
    <property type="entry name" value="TPR_rpt"/>
</dbReference>
<dbReference type="Gene3D" id="1.25.40.10">
    <property type="entry name" value="Tetratricopeptide repeat domain"/>
    <property type="match status" value="1"/>
</dbReference>
<dbReference type="SMART" id="SM00028">
    <property type="entry name" value="TPR"/>
    <property type="match status" value="3"/>
</dbReference>
<dbReference type="AlphaFoldDB" id="A0A4Q1SJK4"/>
<dbReference type="InterPro" id="IPR011990">
    <property type="entry name" value="TPR-like_helical_dom_sf"/>
</dbReference>
<dbReference type="SUPFAM" id="SSF48452">
    <property type="entry name" value="TPR-like"/>
    <property type="match status" value="1"/>
</dbReference>
<keyword evidence="2" id="KW-1133">Transmembrane helix</keyword>
<dbReference type="Pfam" id="PF14559">
    <property type="entry name" value="TPR_19"/>
    <property type="match status" value="1"/>
</dbReference>
<keyword evidence="2" id="KW-0472">Membrane</keyword>
<evidence type="ECO:0000313" key="3">
    <source>
        <dbReference type="EMBL" id="RXS97615.1"/>
    </source>
</evidence>
<sequence length="596" mass="65590">MPPAEPTQRSQSHRTQRKTYGAICAVILLWAACLLLHKPRAAAQPGSTGNAYVGSKACADCHQQIYDEYQHTSMGRSMAEITPALIRTLHLPASYDDPAKNRHFTVYANNGALLQGEFETDASGNEVFRDTHALAWMIGAGENGLGFLASRDRYLFQAPLSFYAKTQAWSYSPGYEFADYGFSRPILTGCITCHSGFPRPVASTNGQYEEPAFSEAAIGCEKCHGPGQQHIRAMTMRAAKGAKDDLIVNPARLSSTLSDNLCMSCHQGDDVRVLQPGKRYSDFHPGMPLNDVLAIFKIPPTREAPPDDDHVDHYYAMTLSKCYRASAGRMRCITCHDPHVEPSKEQAPAYFNQKCLTCHTSHSCRLPLEARQRSTPADNCIGCHMPKRAIQTIAHTNATNHRIVRTPGEPFPDLAFQQTSASLPDLILLDPSPGKQADSPPLLTLLQAYGELSASKPEYVEPYLKILDLLSRSQPENALVQAALGRRALKSGDMTQAEKYLRHSLQLDSTQPAVAGDLAEALEKLGQAQEAADLLRNAVEQDPFNPVLRKKLIVSYIGLRQYAEAKSALEAYLSVFPQDSFMRQMLARVQASSTSP</sequence>
<proteinExistence type="predicted"/>
<name>A0A4Q1SJK4_9BACT</name>
<dbReference type="Gene3D" id="1.10.1130.10">
    <property type="entry name" value="Flavocytochrome C3, Chain A"/>
    <property type="match status" value="2"/>
</dbReference>
<feature type="transmembrane region" description="Helical" evidence="2">
    <location>
        <begin position="20"/>
        <end position="37"/>
    </location>
</feature>
<keyword evidence="2" id="KW-0812">Transmembrane</keyword>
<dbReference type="EMBL" id="SDMK01000001">
    <property type="protein sequence ID" value="RXS97615.1"/>
    <property type="molecule type" value="Genomic_DNA"/>
</dbReference>
<accession>A0A4Q1SJK4</accession>
<comment type="caution">
    <text evidence="3">The sequence shown here is derived from an EMBL/GenBank/DDBJ whole genome shotgun (WGS) entry which is preliminary data.</text>
</comment>
<evidence type="ECO:0000256" key="2">
    <source>
        <dbReference type="SAM" id="Phobius"/>
    </source>
</evidence>
<dbReference type="Proteomes" id="UP000290253">
    <property type="component" value="Unassembled WGS sequence"/>
</dbReference>
<dbReference type="CDD" id="cd08168">
    <property type="entry name" value="Cytochrom_C3"/>
    <property type="match status" value="1"/>
</dbReference>
<dbReference type="InterPro" id="IPR051829">
    <property type="entry name" value="Multiheme_Cytochr_ET"/>
</dbReference>
<dbReference type="InterPro" id="IPR036280">
    <property type="entry name" value="Multihaem_cyt_sf"/>
</dbReference>
<protein>
    <submittedName>
        <fullName evidence="3">Tetratricopeptide repeat protein</fullName>
    </submittedName>
</protein>
<evidence type="ECO:0000256" key="1">
    <source>
        <dbReference type="ARBA" id="ARBA00022729"/>
    </source>
</evidence>
<gene>
    <name evidence="3" type="ORF">ESZ00_06960</name>
</gene>